<keyword evidence="23" id="KW-0804">Transcription</keyword>
<dbReference type="GO" id="GO:0006950">
    <property type="term" value="P:response to stress"/>
    <property type="evidence" value="ECO:0007669"/>
    <property type="project" value="UniProtKB-ARBA"/>
</dbReference>
<keyword evidence="9" id="KW-1017">Isopeptide bond</keyword>
<dbReference type="EC" id="2.7.11.25" evidence="5"/>
<feature type="binding site" evidence="26">
    <location>
        <position position="42"/>
    </location>
    <ligand>
        <name>ATP</name>
        <dbReference type="ChEBI" id="CHEBI:30616"/>
    </ligand>
</feature>
<evidence type="ECO:0000256" key="15">
    <source>
        <dbReference type="ARBA" id="ARBA00022741"/>
    </source>
</evidence>
<evidence type="ECO:0000256" key="27">
    <source>
        <dbReference type="SAM" id="Coils"/>
    </source>
</evidence>
<name>A0AAV2A7F6_9ARAC</name>
<evidence type="ECO:0000256" key="2">
    <source>
        <dbReference type="ARBA" id="ARBA00004413"/>
    </source>
</evidence>
<dbReference type="Gene3D" id="1.10.510.10">
    <property type="entry name" value="Transferase(Phosphotransferase) domain 1"/>
    <property type="match status" value="1"/>
</dbReference>
<dbReference type="EMBL" id="CAXIEN010000126">
    <property type="protein sequence ID" value="CAL1279893.1"/>
    <property type="molecule type" value="Genomic_DNA"/>
</dbReference>
<evidence type="ECO:0000256" key="14">
    <source>
        <dbReference type="ARBA" id="ARBA00022723"/>
    </source>
</evidence>
<dbReference type="GO" id="GO:0043123">
    <property type="term" value="P:positive regulation of canonical NF-kappaB signal transduction"/>
    <property type="evidence" value="ECO:0007669"/>
    <property type="project" value="UniProtKB-ARBA"/>
</dbReference>
<comment type="caution">
    <text evidence="30">The sequence shown here is derived from an EMBL/GenBank/DDBJ whole genome shotgun (WGS) entry which is preliminary data.</text>
</comment>
<dbReference type="InterPro" id="IPR011009">
    <property type="entry name" value="Kinase-like_dom_sf"/>
</dbReference>
<organism evidence="30 31">
    <name type="scientific">Larinioides sclopetarius</name>
    <dbReference type="NCBI Taxonomy" id="280406"/>
    <lineage>
        <taxon>Eukaryota</taxon>
        <taxon>Metazoa</taxon>
        <taxon>Ecdysozoa</taxon>
        <taxon>Arthropoda</taxon>
        <taxon>Chelicerata</taxon>
        <taxon>Arachnida</taxon>
        <taxon>Araneae</taxon>
        <taxon>Araneomorphae</taxon>
        <taxon>Entelegynae</taxon>
        <taxon>Araneoidea</taxon>
        <taxon>Araneidae</taxon>
        <taxon>Larinioides</taxon>
    </lineage>
</organism>
<feature type="binding site" evidence="26">
    <location>
        <position position="558"/>
    </location>
    <ligand>
        <name>ATP</name>
        <dbReference type="ChEBI" id="CHEBI:30616"/>
    </ligand>
</feature>
<evidence type="ECO:0000256" key="16">
    <source>
        <dbReference type="ARBA" id="ARBA00022777"/>
    </source>
</evidence>
<dbReference type="InterPro" id="IPR008271">
    <property type="entry name" value="Ser/Thr_kinase_AS"/>
</dbReference>
<dbReference type="InterPro" id="IPR000719">
    <property type="entry name" value="Prot_kinase_dom"/>
</dbReference>
<dbReference type="PANTHER" id="PTHR46716:SF1">
    <property type="entry name" value="MITOGEN-ACTIVATED PROTEIN KINASE KINASE KINASE 7"/>
    <property type="match status" value="1"/>
</dbReference>
<evidence type="ECO:0000256" key="22">
    <source>
        <dbReference type="ARBA" id="ARBA00023136"/>
    </source>
</evidence>
<comment type="catalytic activity">
    <reaction evidence="24">
        <text>L-threonyl-[protein] + ATP = O-phospho-L-threonyl-[protein] + ADP + H(+)</text>
        <dbReference type="Rhea" id="RHEA:46608"/>
        <dbReference type="Rhea" id="RHEA-COMP:11060"/>
        <dbReference type="Rhea" id="RHEA-COMP:11605"/>
        <dbReference type="ChEBI" id="CHEBI:15378"/>
        <dbReference type="ChEBI" id="CHEBI:30013"/>
        <dbReference type="ChEBI" id="CHEBI:30616"/>
        <dbReference type="ChEBI" id="CHEBI:61977"/>
        <dbReference type="ChEBI" id="CHEBI:456216"/>
        <dbReference type="EC" id="2.7.11.25"/>
    </reaction>
</comment>
<dbReference type="GO" id="GO:0071560">
    <property type="term" value="P:cellular response to transforming growth factor beta stimulus"/>
    <property type="evidence" value="ECO:0007669"/>
    <property type="project" value="UniProtKB-ARBA"/>
</dbReference>
<keyword evidence="16" id="KW-0418">Kinase</keyword>
<evidence type="ECO:0000256" key="8">
    <source>
        <dbReference type="ARBA" id="ARBA00022490"/>
    </source>
</evidence>
<keyword evidence="14" id="KW-0479">Metal-binding</keyword>
<dbReference type="PROSITE" id="PS50011">
    <property type="entry name" value="PROTEIN_KINASE_DOM"/>
    <property type="match status" value="2"/>
</dbReference>
<keyword evidence="31" id="KW-1185">Reference proteome</keyword>
<evidence type="ECO:0000259" key="29">
    <source>
        <dbReference type="PROSITE" id="PS50011"/>
    </source>
</evidence>
<keyword evidence="20" id="KW-0805">Transcription regulation</keyword>
<dbReference type="GO" id="GO:0004709">
    <property type="term" value="F:MAP kinase kinase kinase activity"/>
    <property type="evidence" value="ECO:0007669"/>
    <property type="project" value="UniProtKB-EC"/>
</dbReference>
<evidence type="ECO:0000256" key="19">
    <source>
        <dbReference type="ARBA" id="ARBA00022843"/>
    </source>
</evidence>
<feature type="compositionally biased region" description="Low complexity" evidence="28">
    <location>
        <begin position="385"/>
        <end position="395"/>
    </location>
</feature>
<evidence type="ECO:0000256" key="10">
    <source>
        <dbReference type="ARBA" id="ARBA00022527"/>
    </source>
</evidence>
<dbReference type="FunFam" id="3.30.200.20:FF:000152">
    <property type="entry name" value="Mitogen-activated protein kinase kinase kinase 7"/>
    <property type="match status" value="1"/>
</dbReference>
<evidence type="ECO:0000256" key="13">
    <source>
        <dbReference type="ARBA" id="ARBA00022703"/>
    </source>
</evidence>
<keyword evidence="12" id="KW-0808">Transferase</keyword>
<dbReference type="AlphaFoldDB" id="A0AAV2A7F6"/>
<evidence type="ECO:0000256" key="24">
    <source>
        <dbReference type="ARBA" id="ARBA00047559"/>
    </source>
</evidence>
<evidence type="ECO:0000256" key="12">
    <source>
        <dbReference type="ARBA" id="ARBA00022679"/>
    </source>
</evidence>
<keyword evidence="17 26" id="KW-0067">ATP-binding</keyword>
<proteinExistence type="inferred from homology"/>
<dbReference type="SMART" id="SM00220">
    <property type="entry name" value="S_TKc"/>
    <property type="match status" value="1"/>
</dbReference>
<keyword evidence="22" id="KW-0472">Membrane</keyword>
<dbReference type="SUPFAM" id="SSF56112">
    <property type="entry name" value="Protein kinase-like (PK-like)"/>
    <property type="match status" value="2"/>
</dbReference>
<evidence type="ECO:0000256" key="4">
    <source>
        <dbReference type="ARBA" id="ARBA00006529"/>
    </source>
</evidence>
<keyword evidence="7" id="KW-1003">Cell membrane</keyword>
<feature type="coiled-coil region" evidence="27">
    <location>
        <begin position="462"/>
        <end position="526"/>
    </location>
</feature>
<dbReference type="InterPro" id="IPR001245">
    <property type="entry name" value="Ser-Thr/Tyr_kinase_cat_dom"/>
</dbReference>
<feature type="domain" description="Protein kinase" evidence="29">
    <location>
        <begin position="15"/>
        <end position="268"/>
    </location>
</feature>
<keyword evidence="15 26" id="KW-0547">Nucleotide-binding</keyword>
<dbReference type="GO" id="GO:0006915">
    <property type="term" value="P:apoptotic process"/>
    <property type="evidence" value="ECO:0007669"/>
    <property type="project" value="UniProtKB-KW"/>
</dbReference>
<dbReference type="FunFam" id="1.10.510.10:FF:000143">
    <property type="entry name" value="Mitogen-activated protein kinase kinase kinase 7"/>
    <property type="match status" value="1"/>
</dbReference>
<feature type="region of interest" description="Disordered" evidence="28">
    <location>
        <begin position="371"/>
        <end position="398"/>
    </location>
</feature>
<keyword evidence="18" id="KW-0460">Magnesium</keyword>
<dbReference type="GO" id="GO:0009893">
    <property type="term" value="P:positive regulation of metabolic process"/>
    <property type="evidence" value="ECO:0007669"/>
    <property type="project" value="UniProtKB-ARBA"/>
</dbReference>
<evidence type="ECO:0000256" key="18">
    <source>
        <dbReference type="ARBA" id="ARBA00022842"/>
    </source>
</evidence>
<feature type="compositionally biased region" description="Polar residues" evidence="28">
    <location>
        <begin position="295"/>
        <end position="316"/>
    </location>
</feature>
<evidence type="ECO:0000256" key="1">
    <source>
        <dbReference type="ARBA" id="ARBA00001946"/>
    </source>
</evidence>
<keyword evidence="8" id="KW-0963">Cytoplasm</keyword>
<evidence type="ECO:0000256" key="9">
    <source>
        <dbReference type="ARBA" id="ARBA00022499"/>
    </source>
</evidence>
<comment type="catalytic activity">
    <reaction evidence="25">
        <text>L-seryl-[protein] + ATP = O-phospho-L-seryl-[protein] + ADP + H(+)</text>
        <dbReference type="Rhea" id="RHEA:17989"/>
        <dbReference type="Rhea" id="RHEA-COMP:9863"/>
        <dbReference type="Rhea" id="RHEA-COMP:11604"/>
        <dbReference type="ChEBI" id="CHEBI:15378"/>
        <dbReference type="ChEBI" id="CHEBI:29999"/>
        <dbReference type="ChEBI" id="CHEBI:30616"/>
        <dbReference type="ChEBI" id="CHEBI:83421"/>
        <dbReference type="ChEBI" id="CHEBI:456216"/>
        <dbReference type="EC" id="2.7.11.25"/>
    </reaction>
</comment>
<sequence>MARNPFVEEIDFKEIKLQGVVGKGSFGTVKKGKWRNLDVAIKVIETEQEKNAFIVEVQQLSRVNHPNIVKLYGACTKTPVCLVMEYAEGGSLYNVLHCMKQVDYTIAHALSWLLQTANGVAYLHNMKPRALIHRDLKPPNLLLINGGTVLKICDFGTACDKHTNMTNSKGSAAWMAPEVFEGSQYSEKCDIFSWAIILWEVLTRKKPYNDGEGATAFGILWAVHHGKRPPLIAGCPKLLENLMTRCWSKNPAVRPSMMTIQAELSKVFRFIKGADKPLTFAPQHEDVEEEALETSPFTSTTTAQRNATGSSGSKTVLPQRPEESLVQSISGNTADNNYLCVETAGEKYSKDIRKRHSADLSGSDIKLPVNLGHRRSGSCDSPYGKSSVDKSSSSKLVNNVPEVPDINLEIAENNVADESFNNISYSGNYFFLLEPRLQPLPPVQCPESMEIYEKHLNLARELFRYRKEISLLKDRKSELESQLQDRDDSSSYIDEYFQLKKENESLLQLRQNLKRQLEIIRNKQQSGSDRTSGDWVVGKGSFGTVKKGKWRNLDVAIKIIETEQEKNAFIVEVQQLSRVNHPNIVKLYGACTKTPLPKLEPGPSYEGPNLAEALGHHRGLKAMKVLGPSCPASQTGTRAVLRGP</sequence>
<dbReference type="GO" id="GO:0019901">
    <property type="term" value="F:protein kinase binding"/>
    <property type="evidence" value="ECO:0007669"/>
    <property type="project" value="UniProtKB-ARBA"/>
</dbReference>
<accession>A0AAV2A7F6</accession>
<dbReference type="GO" id="GO:0043410">
    <property type="term" value="P:positive regulation of MAPK cascade"/>
    <property type="evidence" value="ECO:0007669"/>
    <property type="project" value="UniProtKB-ARBA"/>
</dbReference>
<dbReference type="GO" id="GO:0005524">
    <property type="term" value="F:ATP binding"/>
    <property type="evidence" value="ECO:0007669"/>
    <property type="project" value="UniProtKB-UniRule"/>
</dbReference>
<comment type="subcellular location">
    <subcellularLocation>
        <location evidence="2">Cell membrane</location>
        <topology evidence="2">Peripheral membrane protein</topology>
        <orientation evidence="2">Cytoplasmic side</orientation>
    </subcellularLocation>
    <subcellularLocation>
        <location evidence="3">Cytoplasm</location>
    </subcellularLocation>
</comment>
<evidence type="ECO:0000256" key="3">
    <source>
        <dbReference type="ARBA" id="ARBA00004496"/>
    </source>
</evidence>
<dbReference type="PROSITE" id="PS00108">
    <property type="entry name" value="PROTEIN_KINASE_ST"/>
    <property type="match status" value="1"/>
</dbReference>
<protein>
    <recommendedName>
        <fullName evidence="6">Mitogen-activated protein kinase kinase kinase 7</fullName>
        <ecNumber evidence="5">2.7.11.25</ecNumber>
    </recommendedName>
</protein>
<dbReference type="Pfam" id="PF07714">
    <property type="entry name" value="PK_Tyr_Ser-Thr"/>
    <property type="match status" value="2"/>
</dbReference>
<evidence type="ECO:0000256" key="20">
    <source>
        <dbReference type="ARBA" id="ARBA00023015"/>
    </source>
</evidence>
<dbReference type="PRINTS" id="PR00109">
    <property type="entry name" value="TYRKINASE"/>
</dbReference>
<dbReference type="InterPro" id="IPR017441">
    <property type="entry name" value="Protein_kinase_ATP_BS"/>
</dbReference>
<dbReference type="GO" id="GO:0007254">
    <property type="term" value="P:JNK cascade"/>
    <property type="evidence" value="ECO:0007669"/>
    <property type="project" value="TreeGrafter"/>
</dbReference>
<keyword evidence="13" id="KW-0053">Apoptosis</keyword>
<evidence type="ECO:0000256" key="26">
    <source>
        <dbReference type="PROSITE-ProRule" id="PRU10141"/>
    </source>
</evidence>
<evidence type="ECO:0000256" key="11">
    <source>
        <dbReference type="ARBA" id="ARBA00022553"/>
    </source>
</evidence>
<dbReference type="GO" id="GO:0005737">
    <property type="term" value="C:cytoplasm"/>
    <property type="evidence" value="ECO:0007669"/>
    <property type="project" value="UniProtKB-SubCell"/>
</dbReference>
<evidence type="ECO:0000313" key="31">
    <source>
        <dbReference type="Proteomes" id="UP001497382"/>
    </source>
</evidence>
<feature type="region of interest" description="Disordered" evidence="28">
    <location>
        <begin position="284"/>
        <end position="321"/>
    </location>
</feature>
<evidence type="ECO:0000256" key="7">
    <source>
        <dbReference type="ARBA" id="ARBA00022475"/>
    </source>
</evidence>
<dbReference type="PANTHER" id="PTHR46716">
    <property type="entry name" value="MITOGEN-ACTIVATED PROTEIN KINASE KINASE KINASE 7"/>
    <property type="match status" value="1"/>
</dbReference>
<gene>
    <name evidence="30" type="ORF">LARSCL_LOCUS10655</name>
</gene>
<keyword evidence="19" id="KW-0832">Ubl conjugation</keyword>
<dbReference type="CDD" id="cd14058">
    <property type="entry name" value="STKc_TAK1"/>
    <property type="match status" value="1"/>
</dbReference>
<dbReference type="PROSITE" id="PS00107">
    <property type="entry name" value="PROTEIN_KINASE_ATP"/>
    <property type="match status" value="2"/>
</dbReference>
<feature type="domain" description="Protein kinase" evidence="29">
    <location>
        <begin position="531"/>
        <end position="644"/>
    </location>
</feature>
<keyword evidence="21" id="KW-0346">Stress response</keyword>
<dbReference type="GO" id="GO:0046872">
    <property type="term" value="F:metal ion binding"/>
    <property type="evidence" value="ECO:0007669"/>
    <property type="project" value="UniProtKB-KW"/>
</dbReference>
<evidence type="ECO:0000256" key="23">
    <source>
        <dbReference type="ARBA" id="ARBA00023163"/>
    </source>
</evidence>
<evidence type="ECO:0000256" key="5">
    <source>
        <dbReference type="ARBA" id="ARBA00012406"/>
    </source>
</evidence>
<comment type="similarity">
    <text evidence="4">Belongs to the protein kinase superfamily. STE Ser/Thr protein kinase family. MAP kinase kinase kinase subfamily.</text>
</comment>
<keyword evidence="11" id="KW-0597">Phosphoprotein</keyword>
<dbReference type="GO" id="GO:0006955">
    <property type="term" value="P:immune response"/>
    <property type="evidence" value="ECO:0007669"/>
    <property type="project" value="TreeGrafter"/>
</dbReference>
<evidence type="ECO:0000256" key="25">
    <source>
        <dbReference type="ARBA" id="ARBA00048329"/>
    </source>
</evidence>
<keyword evidence="27" id="KW-0175">Coiled coil</keyword>
<evidence type="ECO:0000256" key="17">
    <source>
        <dbReference type="ARBA" id="ARBA00022840"/>
    </source>
</evidence>
<reference evidence="30 31" key="1">
    <citation type="submission" date="2024-04" db="EMBL/GenBank/DDBJ databases">
        <authorList>
            <person name="Rising A."/>
            <person name="Reimegard J."/>
            <person name="Sonavane S."/>
            <person name="Akerstrom W."/>
            <person name="Nylinder S."/>
            <person name="Hedman E."/>
            <person name="Kallberg Y."/>
        </authorList>
    </citation>
    <scope>NUCLEOTIDE SEQUENCE [LARGE SCALE GENOMIC DNA]</scope>
</reference>
<keyword evidence="10" id="KW-0723">Serine/threonine-protein kinase</keyword>
<evidence type="ECO:0000256" key="21">
    <source>
        <dbReference type="ARBA" id="ARBA00023016"/>
    </source>
</evidence>
<evidence type="ECO:0000313" key="30">
    <source>
        <dbReference type="EMBL" id="CAL1279893.1"/>
    </source>
</evidence>
<dbReference type="Proteomes" id="UP001497382">
    <property type="component" value="Unassembled WGS sequence"/>
</dbReference>
<evidence type="ECO:0000256" key="28">
    <source>
        <dbReference type="SAM" id="MobiDB-lite"/>
    </source>
</evidence>
<dbReference type="GO" id="GO:0005886">
    <property type="term" value="C:plasma membrane"/>
    <property type="evidence" value="ECO:0007669"/>
    <property type="project" value="UniProtKB-SubCell"/>
</dbReference>
<evidence type="ECO:0000256" key="6">
    <source>
        <dbReference type="ARBA" id="ARBA00017660"/>
    </source>
</evidence>
<comment type="cofactor">
    <cofactor evidence="1">
        <name>Mg(2+)</name>
        <dbReference type="ChEBI" id="CHEBI:18420"/>
    </cofactor>
</comment>
<dbReference type="Gene3D" id="3.30.200.20">
    <property type="entry name" value="Phosphorylase Kinase, domain 1"/>
    <property type="match status" value="2"/>
</dbReference>